<dbReference type="AlphaFoldDB" id="A0A0G1XBP9"/>
<evidence type="ECO:0000313" key="3">
    <source>
        <dbReference type="Proteomes" id="UP000034956"/>
    </source>
</evidence>
<comment type="caution">
    <text evidence="2">The sequence shown here is derived from an EMBL/GenBank/DDBJ whole genome shotgun (WGS) entry which is preliminary data.</text>
</comment>
<gene>
    <name evidence="2" type="ORF">UY23_C0001G0331</name>
</gene>
<keyword evidence="1" id="KW-0472">Membrane</keyword>
<keyword evidence="1" id="KW-0812">Transmembrane</keyword>
<feature type="transmembrane region" description="Helical" evidence="1">
    <location>
        <begin position="6"/>
        <end position="24"/>
    </location>
</feature>
<protein>
    <submittedName>
        <fullName evidence="2">Uncharacterized protein</fullName>
    </submittedName>
</protein>
<organism evidence="2 3">
    <name type="scientific">Candidatus Jorgensenbacteria bacterium GW2011_GWA1_48_11</name>
    <dbReference type="NCBI Taxonomy" id="1618660"/>
    <lineage>
        <taxon>Bacteria</taxon>
        <taxon>Candidatus Joergenseniibacteriota</taxon>
    </lineage>
</organism>
<reference evidence="2 3" key="1">
    <citation type="journal article" date="2015" name="Nature">
        <title>rRNA introns, odd ribosomes, and small enigmatic genomes across a large radiation of phyla.</title>
        <authorList>
            <person name="Brown C.T."/>
            <person name="Hug L.A."/>
            <person name="Thomas B.C."/>
            <person name="Sharon I."/>
            <person name="Castelle C.J."/>
            <person name="Singh A."/>
            <person name="Wilkins M.J."/>
            <person name="Williams K.H."/>
            <person name="Banfield J.F."/>
        </authorList>
    </citation>
    <scope>NUCLEOTIDE SEQUENCE [LARGE SCALE GENOMIC DNA]</scope>
</reference>
<dbReference type="Proteomes" id="UP000034956">
    <property type="component" value="Unassembled WGS sequence"/>
</dbReference>
<accession>A0A0G1XBP9</accession>
<evidence type="ECO:0000256" key="1">
    <source>
        <dbReference type="SAM" id="Phobius"/>
    </source>
</evidence>
<sequence length="165" mass="17982">MSKNFVITLVVISLIVGFGLGWYFNGAKYQSQIKAVSENLPDVGVVSKTPEVITSISATVKSRDGNALIITVQPSSNPFENWPLERRAVIGEDTELVKRVVKDSAVYEAEKKAYARNPIGQYPGPYEDVPIKADEINAGASIVVESGENIKFAETITPTLIRVLL</sequence>
<dbReference type="EMBL" id="LCPF01000001">
    <property type="protein sequence ID" value="KKU91725.1"/>
    <property type="molecule type" value="Genomic_DNA"/>
</dbReference>
<name>A0A0G1XBP9_9BACT</name>
<evidence type="ECO:0000313" key="2">
    <source>
        <dbReference type="EMBL" id="KKU91725.1"/>
    </source>
</evidence>
<proteinExistence type="predicted"/>
<keyword evidence="1" id="KW-1133">Transmembrane helix</keyword>